<dbReference type="Proteomes" id="UP000216020">
    <property type="component" value="Unassembled WGS sequence"/>
</dbReference>
<organism evidence="2 3">
    <name type="scientific">Bordetella genomosp. 10</name>
    <dbReference type="NCBI Taxonomy" id="1416804"/>
    <lineage>
        <taxon>Bacteria</taxon>
        <taxon>Pseudomonadati</taxon>
        <taxon>Pseudomonadota</taxon>
        <taxon>Betaproteobacteria</taxon>
        <taxon>Burkholderiales</taxon>
        <taxon>Alcaligenaceae</taxon>
        <taxon>Bordetella</taxon>
    </lineage>
</organism>
<dbReference type="EMBL" id="NEVM01000001">
    <property type="protein sequence ID" value="OZI37639.1"/>
    <property type="molecule type" value="Genomic_DNA"/>
</dbReference>
<evidence type="ECO:0000259" key="1">
    <source>
        <dbReference type="Pfam" id="PF13468"/>
    </source>
</evidence>
<evidence type="ECO:0000313" key="2">
    <source>
        <dbReference type="EMBL" id="OZI37639.1"/>
    </source>
</evidence>
<dbReference type="RefSeq" id="WP_094851741.1">
    <property type="nucleotide sequence ID" value="NZ_NEVM01000001.1"/>
</dbReference>
<dbReference type="AlphaFoldDB" id="A0A261SJN0"/>
<proteinExistence type="predicted"/>
<dbReference type="InterPro" id="IPR029068">
    <property type="entry name" value="Glyas_Bleomycin-R_OHBP_Dase"/>
</dbReference>
<evidence type="ECO:0000313" key="3">
    <source>
        <dbReference type="Proteomes" id="UP000216020"/>
    </source>
</evidence>
<accession>A0A261SJN0</accession>
<feature type="domain" description="Glyoxalase-like" evidence="1">
    <location>
        <begin position="8"/>
        <end position="198"/>
    </location>
</feature>
<dbReference type="OrthoDB" id="9812467at2"/>
<dbReference type="InterPro" id="IPR025870">
    <property type="entry name" value="Glyoxalase-like_dom"/>
</dbReference>
<dbReference type="Gene3D" id="3.10.180.10">
    <property type="entry name" value="2,3-Dihydroxybiphenyl 1,2-Dioxygenase, domain 1"/>
    <property type="match status" value="1"/>
</dbReference>
<name>A0A261SJN0_9BORD</name>
<gene>
    <name evidence="2" type="ORF">CAL29_04385</name>
</gene>
<dbReference type="Pfam" id="PF13468">
    <property type="entry name" value="Glyoxalase_3"/>
    <property type="match status" value="1"/>
</dbReference>
<sequence>MPSLPLNLDHAGLIVRDLEAARAAFEKLGFRLSSRSMHAGSITPGGPVVPWGSGNHCAMFKHGYFELLGLVDPSLHSTAKLMIERYEGLHIVAMDCASADEAHRALLARRIPAAAPARLERDAAFGPHDDEIRRARFSNIYLDGEQYPEARFIVIEHGTREVLWQPHLLSHPNGATGLAAIYFCPADLPATLVRFERLLGAPTRHGDAYRFALGRGVFWVLSPEAMRDACPVLDDPIHRVSAACIEVASLPALRALLSEREIETHAARTLDGSQDALWVAPAQASHAALQFIQSR</sequence>
<dbReference type="SUPFAM" id="SSF54593">
    <property type="entry name" value="Glyoxalase/Bleomycin resistance protein/Dihydroxybiphenyl dioxygenase"/>
    <property type="match status" value="1"/>
</dbReference>
<keyword evidence="3" id="KW-1185">Reference proteome</keyword>
<comment type="caution">
    <text evidence="2">The sequence shown here is derived from an EMBL/GenBank/DDBJ whole genome shotgun (WGS) entry which is preliminary data.</text>
</comment>
<protein>
    <recommendedName>
        <fullName evidence="1">Glyoxalase-like domain-containing protein</fullName>
    </recommendedName>
</protein>
<reference evidence="3" key="1">
    <citation type="submission" date="2017-05" db="EMBL/GenBank/DDBJ databases">
        <title>Complete and WGS of Bordetella genogroups.</title>
        <authorList>
            <person name="Spilker T."/>
            <person name="Lipuma J."/>
        </authorList>
    </citation>
    <scope>NUCLEOTIDE SEQUENCE [LARGE SCALE GENOMIC DNA]</scope>
    <source>
        <strain evidence="3">AU16122</strain>
    </source>
</reference>